<dbReference type="InterPro" id="IPR055362">
    <property type="entry name" value="PTHB1_pf_dom"/>
</dbReference>
<protein>
    <submittedName>
        <fullName evidence="6">PTHB1 N-terminus/PTHB1 C-terminus, putative</fullName>
    </submittedName>
</protein>
<keyword evidence="7" id="KW-1185">Reference proteome</keyword>
<feature type="domain" description="PTHB1 N-terminal" evidence="2">
    <location>
        <begin position="3"/>
        <end position="380"/>
    </location>
</feature>
<dbReference type="Pfam" id="PF23339">
    <property type="entry name" value="PTHB1_CtH"/>
    <property type="match status" value="1"/>
</dbReference>
<evidence type="ECO:0000259" key="3">
    <source>
        <dbReference type="Pfam" id="PF23337"/>
    </source>
</evidence>
<evidence type="ECO:0000256" key="1">
    <source>
        <dbReference type="SAM" id="Coils"/>
    </source>
</evidence>
<proteinExistence type="predicted"/>
<evidence type="ECO:0000259" key="2">
    <source>
        <dbReference type="Pfam" id="PF14727"/>
    </source>
</evidence>
<dbReference type="InterPro" id="IPR026511">
    <property type="entry name" value="PTHB1"/>
</dbReference>
<dbReference type="GeneID" id="92375110"/>
<dbReference type="InterPro" id="IPR028073">
    <property type="entry name" value="PHTB1_N_dom"/>
</dbReference>
<dbReference type="GO" id="GO:0060271">
    <property type="term" value="P:cilium assembly"/>
    <property type="evidence" value="ECO:0007669"/>
    <property type="project" value="TreeGrafter"/>
</dbReference>
<sequence length="836" mass="92378">MGSLFKLRDHWYTRYGGEEFSHTQPLAVGNIDNHASGENKIIIGSFSGLLRIMQPMKKGAALPEDTLLEKDLGEPILQLACRPLELNSKGVAANLLAVLFPKRLALFRVRCGKTRSGEKENSGAFNASCSIHLCYKTSLEGHAYNFTCGAFGGAKHEMVCVQSMDGQLTIVDRNLVLLRFLLPEKEFLLPGCLTYCRNRDCFLTCNSSMKVLCYKFSALTNDQPQTETQGGALKSIKSEEHKETLTPLWAFPLGEDAIAIEVCRFSRGLAENDADIVILCQYALFVLKLNGQMRYSKRLDVAGLCLTSYDVPAAGASNVLVGTATGSVLVFSDTSLEWSAKMTEGVPLCMEVTQLMEMQGLVVSLNTEGTVAVNYLGTDPEEEPIQPLQSKEVDYAEAVDELRRVQQAIKRITNAEDGTSKTREAEKVLEVTWDVIGDEENSPAEVVVLLVIRNCSKDMTAFRVTALLQVVIPIEVDAHKHTIESITPGGSARITVRFSTPSSLNYVIPSSLDARVVILYTCGRTTGCSVGTTIHLPFTLVAQPIPYVDASNFVLQFDTNKSEPPSLIDVFTDFAQSEHISSNLLAIQYVNGAHAVLFVSRNAGRFRLQASTMEALWLFTFELHARLLTFYDSEVQFTFPNPIPLDDYFRVIDEHVETRKQLNTAKNTLARASQMFFAVQKRLLALFRTNSSTSVALTSTLLGACYGNLQRCTDTVCRLILQRKKAAASLCCCSRLVVMDLLIKCQKTLTDPEDIHLIESIFTCSIDADDELDWEESTDAALGRLVVGNKGSCDFIPADLSANDGMFVEPNVERLRKRITEFFDKLLSGALTSFLK</sequence>
<dbReference type="Pfam" id="PF23338">
    <property type="entry name" value="PTHB1_hp"/>
    <property type="match status" value="1"/>
</dbReference>
<dbReference type="InterPro" id="IPR055364">
    <property type="entry name" value="PTHB1_CtH_dom"/>
</dbReference>
<feature type="domain" description="PTHB1 C-terminal helix bundle" evidence="5">
    <location>
        <begin position="752"/>
        <end position="826"/>
    </location>
</feature>
<dbReference type="Pfam" id="PF14727">
    <property type="entry name" value="PHTB1_N"/>
    <property type="match status" value="1"/>
</dbReference>
<gene>
    <name evidence="6" type="ORF">TEOVI_000117000</name>
</gene>
<evidence type="ECO:0000259" key="4">
    <source>
        <dbReference type="Pfam" id="PF23338"/>
    </source>
</evidence>
<feature type="domain" description="PTHB1 platform" evidence="3">
    <location>
        <begin position="537"/>
        <end position="634"/>
    </location>
</feature>
<dbReference type="PANTHER" id="PTHR20991:SF0">
    <property type="entry name" value="PROTEIN PTHB1"/>
    <property type="match status" value="1"/>
</dbReference>
<dbReference type="Proteomes" id="UP000195570">
    <property type="component" value="Unassembled WGS sequence"/>
</dbReference>
<dbReference type="EMBL" id="CZPT02001255">
    <property type="protein sequence ID" value="SCU69604.1"/>
    <property type="molecule type" value="Genomic_DNA"/>
</dbReference>
<dbReference type="RefSeq" id="XP_067080551.1">
    <property type="nucleotide sequence ID" value="XM_067224450.1"/>
</dbReference>
<dbReference type="Pfam" id="PF23337">
    <property type="entry name" value="PTHB1_pf"/>
    <property type="match status" value="1"/>
</dbReference>
<dbReference type="InterPro" id="IPR055363">
    <property type="entry name" value="PTHB1_hp_dom"/>
</dbReference>
<organism evidence="6 7">
    <name type="scientific">Trypanosoma equiperdum</name>
    <dbReference type="NCBI Taxonomy" id="5694"/>
    <lineage>
        <taxon>Eukaryota</taxon>
        <taxon>Discoba</taxon>
        <taxon>Euglenozoa</taxon>
        <taxon>Kinetoplastea</taxon>
        <taxon>Metakinetoplastina</taxon>
        <taxon>Trypanosomatida</taxon>
        <taxon>Trypanosomatidae</taxon>
        <taxon>Trypanosoma</taxon>
    </lineage>
</organism>
<evidence type="ECO:0000259" key="5">
    <source>
        <dbReference type="Pfam" id="PF23339"/>
    </source>
</evidence>
<comment type="caution">
    <text evidence="6">The sequence shown here is derived from an EMBL/GenBank/DDBJ whole genome shotgun (WGS) entry which is preliminary data.</text>
</comment>
<keyword evidence="1" id="KW-0175">Coiled coil</keyword>
<dbReference type="VEuPathDB" id="TriTrypDB:TEOVI_000117000"/>
<name>A0A1G4IBS1_TRYEQ</name>
<dbReference type="GO" id="GO:0016020">
    <property type="term" value="C:membrane"/>
    <property type="evidence" value="ECO:0007669"/>
    <property type="project" value="TreeGrafter"/>
</dbReference>
<feature type="coiled-coil region" evidence="1">
    <location>
        <begin position="388"/>
        <end position="415"/>
    </location>
</feature>
<dbReference type="GO" id="GO:0034464">
    <property type="term" value="C:BBSome"/>
    <property type="evidence" value="ECO:0007669"/>
    <property type="project" value="InterPro"/>
</dbReference>
<feature type="domain" description="PTHB1 hairpin" evidence="4">
    <location>
        <begin position="642"/>
        <end position="739"/>
    </location>
</feature>
<accession>A0A1G4IBS1</accession>
<dbReference type="PANTHER" id="PTHR20991">
    <property type="entry name" value="PARATHYROID HORMONE-RESPONSIVE B1 GENE"/>
    <property type="match status" value="1"/>
</dbReference>
<dbReference type="AlphaFoldDB" id="A0A1G4IBS1"/>
<evidence type="ECO:0000313" key="7">
    <source>
        <dbReference type="Proteomes" id="UP000195570"/>
    </source>
</evidence>
<evidence type="ECO:0000313" key="6">
    <source>
        <dbReference type="EMBL" id="SCU69604.1"/>
    </source>
</evidence>
<reference evidence="6" key="1">
    <citation type="submission" date="2016-09" db="EMBL/GenBank/DDBJ databases">
        <authorList>
            <person name="Hebert L."/>
            <person name="Moumen B."/>
        </authorList>
    </citation>
    <scope>NUCLEOTIDE SEQUENCE [LARGE SCALE GENOMIC DNA]</scope>
    <source>
        <strain evidence="6">OVI</strain>
    </source>
</reference>